<evidence type="ECO:0000313" key="3">
    <source>
        <dbReference type="Proteomes" id="UP000053617"/>
    </source>
</evidence>
<accession>A0A0D2FBG1</accession>
<keyword evidence="3" id="KW-1185">Reference proteome</keyword>
<dbReference type="EMBL" id="KN847486">
    <property type="protein sequence ID" value="KIW99431.1"/>
    <property type="molecule type" value="Genomic_DNA"/>
</dbReference>
<dbReference type="AlphaFoldDB" id="A0A0D2FBG1"/>
<dbReference type="HOGENOM" id="CLU_024462_1_0_1"/>
<evidence type="ECO:0000256" key="1">
    <source>
        <dbReference type="SAM" id="MobiDB-lite"/>
    </source>
</evidence>
<dbReference type="InterPro" id="IPR036047">
    <property type="entry name" value="F-box-like_dom_sf"/>
</dbReference>
<protein>
    <submittedName>
        <fullName evidence="2">Rhinocladiella mackenziei CBS 650.93 unplaced genomic scaffold supercont1.12, whole genome shotgun sequence</fullName>
    </submittedName>
</protein>
<dbReference type="VEuPathDB" id="FungiDB:Z518_11170"/>
<name>A0A0D2FBG1_9EURO</name>
<dbReference type="InterPro" id="IPR011047">
    <property type="entry name" value="Quinoprotein_ADH-like_sf"/>
</dbReference>
<evidence type="ECO:0000313" key="2">
    <source>
        <dbReference type="EMBL" id="KIW99431.1"/>
    </source>
</evidence>
<dbReference type="Proteomes" id="UP000053617">
    <property type="component" value="Unassembled WGS sequence"/>
</dbReference>
<dbReference type="STRING" id="1442369.A0A0D2FBG1"/>
<dbReference type="SUPFAM" id="SSF81383">
    <property type="entry name" value="F-box domain"/>
    <property type="match status" value="1"/>
</dbReference>
<reference evidence="2 3" key="1">
    <citation type="submission" date="2015-01" db="EMBL/GenBank/DDBJ databases">
        <title>The Genome Sequence of Rhinocladiella mackenzie CBS 650.93.</title>
        <authorList>
            <consortium name="The Broad Institute Genomics Platform"/>
            <person name="Cuomo C."/>
            <person name="de Hoog S."/>
            <person name="Gorbushina A."/>
            <person name="Stielow B."/>
            <person name="Teixiera M."/>
            <person name="Abouelleil A."/>
            <person name="Chapman S.B."/>
            <person name="Priest M."/>
            <person name="Young S.K."/>
            <person name="Wortman J."/>
            <person name="Nusbaum C."/>
            <person name="Birren B."/>
        </authorList>
    </citation>
    <scope>NUCLEOTIDE SEQUENCE [LARGE SCALE GENOMIC DNA]</scope>
    <source>
        <strain evidence="2 3">CBS 650.93</strain>
    </source>
</reference>
<dbReference type="GeneID" id="25299241"/>
<dbReference type="Pfam" id="PF25499">
    <property type="entry name" value="Beta-prop_pof12"/>
    <property type="match status" value="1"/>
</dbReference>
<dbReference type="RefSeq" id="XP_013266568.1">
    <property type="nucleotide sequence ID" value="XM_013411114.1"/>
</dbReference>
<proteinExistence type="predicted"/>
<gene>
    <name evidence="2" type="ORF">Z518_11170</name>
</gene>
<organism evidence="2 3">
    <name type="scientific">Rhinocladiella mackenziei CBS 650.93</name>
    <dbReference type="NCBI Taxonomy" id="1442369"/>
    <lineage>
        <taxon>Eukaryota</taxon>
        <taxon>Fungi</taxon>
        <taxon>Dikarya</taxon>
        <taxon>Ascomycota</taxon>
        <taxon>Pezizomycotina</taxon>
        <taxon>Eurotiomycetes</taxon>
        <taxon>Chaetothyriomycetidae</taxon>
        <taxon>Chaetothyriales</taxon>
        <taxon>Herpotrichiellaceae</taxon>
        <taxon>Rhinocladiella</taxon>
    </lineage>
</organism>
<sequence length="499" mass="56146">MSKRRRRDEAEVRPCSKRPRTGPRLNLLDISDEILLRVFSFLTPKDLLRTEWSRARRIPLGQSQEDSKQIAKTTKWLEYSQRRRDGPLVDWKRQFKIRSNWAAGTARLHEVEVAHPPTPPVIAKVHRGMIFTVDRFAGLRAWLPKDGTRALKAQVRLKSAAEATCMTAETTDGHTNILLGFSDGAVSMYVLDNEGHFQHRYSRHSADGPLMAVALAMPYAMTISTTKFVTLYYLDERKTAEQPSLNISSIVQLRSDASFSPFSLALRRAPSRVIATVAYAFNRIHSGWCMGIQEIRLTTNGTLLDTRLTSTLETPFDARHQGRDNWDLSTRSTSSLPFPLHPQLMGPPTSLSYEHPFLISTLPDNTIMSFLVTSNESKLEISSGKRLWGHTSAVSGAEVNNRGKAVSISFRGNEVRVWELENVMVTTNQPRTSTEIKAVDALSGVVAALARRGSGLGLALHDMKRELGLTRRWVGFDEEQVVVLGERDQKQIMTLYDFT</sequence>
<dbReference type="OrthoDB" id="3219396at2759"/>
<dbReference type="SUPFAM" id="SSF50998">
    <property type="entry name" value="Quinoprotein alcohol dehydrogenase-like"/>
    <property type="match status" value="1"/>
</dbReference>
<feature type="region of interest" description="Disordered" evidence="1">
    <location>
        <begin position="1"/>
        <end position="22"/>
    </location>
</feature>